<dbReference type="CDD" id="cd09272">
    <property type="entry name" value="RNase_HI_RT_Ty1"/>
    <property type="match status" value="1"/>
</dbReference>
<keyword evidence="2" id="KW-1185">Reference proteome</keyword>
<evidence type="ECO:0000313" key="1">
    <source>
        <dbReference type="EnsemblMetazoa" id="AALFPA23_012395.P17760"/>
    </source>
</evidence>
<dbReference type="PANTHER" id="PTHR11439:SF483">
    <property type="entry name" value="PEPTIDE SYNTHASE GLIP-LIKE, PUTATIVE (AFU_ORTHOLOGUE AFUA_3G12920)-RELATED"/>
    <property type="match status" value="1"/>
</dbReference>
<organism evidence="1 2">
    <name type="scientific">Aedes albopictus</name>
    <name type="common">Asian tiger mosquito</name>
    <name type="synonym">Stegomyia albopicta</name>
    <dbReference type="NCBI Taxonomy" id="7160"/>
    <lineage>
        <taxon>Eukaryota</taxon>
        <taxon>Metazoa</taxon>
        <taxon>Ecdysozoa</taxon>
        <taxon>Arthropoda</taxon>
        <taxon>Hexapoda</taxon>
        <taxon>Insecta</taxon>
        <taxon>Pterygota</taxon>
        <taxon>Neoptera</taxon>
        <taxon>Endopterygota</taxon>
        <taxon>Diptera</taxon>
        <taxon>Nematocera</taxon>
        <taxon>Culicoidea</taxon>
        <taxon>Culicidae</taxon>
        <taxon>Culicinae</taxon>
        <taxon>Aedini</taxon>
        <taxon>Aedes</taxon>
        <taxon>Stegomyia</taxon>
    </lineage>
</organism>
<dbReference type="RefSeq" id="XP_062701949.1">
    <property type="nucleotide sequence ID" value="XM_062845965.1"/>
</dbReference>
<dbReference type="Proteomes" id="UP000069940">
    <property type="component" value="Unassembled WGS sequence"/>
</dbReference>
<dbReference type="EnsemblMetazoa" id="AALFPA23_012395.R17760">
    <property type="protein sequence ID" value="AALFPA23_012395.P17760"/>
    <property type="gene ID" value="AALFPA23_012395"/>
</dbReference>
<reference evidence="1" key="2">
    <citation type="submission" date="2025-05" db="UniProtKB">
        <authorList>
            <consortium name="EnsemblMetazoa"/>
        </authorList>
    </citation>
    <scope>IDENTIFICATION</scope>
    <source>
        <strain evidence="1">Foshan</strain>
    </source>
</reference>
<dbReference type="PANTHER" id="PTHR11439">
    <property type="entry name" value="GAG-POL-RELATED RETROTRANSPOSON"/>
    <property type="match status" value="1"/>
</dbReference>
<dbReference type="GeneID" id="134285364"/>
<dbReference type="InterPro" id="IPR043502">
    <property type="entry name" value="DNA/RNA_pol_sf"/>
</dbReference>
<dbReference type="SUPFAM" id="SSF56672">
    <property type="entry name" value="DNA/RNA polymerases"/>
    <property type="match status" value="1"/>
</dbReference>
<protein>
    <submittedName>
        <fullName evidence="1">Uncharacterized protein</fullName>
    </submittedName>
</protein>
<proteinExistence type="predicted"/>
<accession>A0ABM1YV28</accession>
<evidence type="ECO:0000313" key="2">
    <source>
        <dbReference type="Proteomes" id="UP000069940"/>
    </source>
</evidence>
<reference evidence="2" key="1">
    <citation type="journal article" date="2015" name="Proc. Natl. Acad. Sci. U.S.A.">
        <title>Genome sequence of the Asian Tiger mosquito, Aedes albopictus, reveals insights into its biology, genetics, and evolution.</title>
        <authorList>
            <person name="Chen X.G."/>
            <person name="Jiang X."/>
            <person name="Gu J."/>
            <person name="Xu M."/>
            <person name="Wu Y."/>
            <person name="Deng Y."/>
            <person name="Zhang C."/>
            <person name="Bonizzoni M."/>
            <person name="Dermauw W."/>
            <person name="Vontas J."/>
            <person name="Armbruster P."/>
            <person name="Huang X."/>
            <person name="Yang Y."/>
            <person name="Zhang H."/>
            <person name="He W."/>
            <person name="Peng H."/>
            <person name="Liu Y."/>
            <person name="Wu K."/>
            <person name="Chen J."/>
            <person name="Lirakis M."/>
            <person name="Topalis P."/>
            <person name="Van Leeuwen T."/>
            <person name="Hall A.B."/>
            <person name="Jiang X."/>
            <person name="Thorpe C."/>
            <person name="Mueller R.L."/>
            <person name="Sun C."/>
            <person name="Waterhouse R.M."/>
            <person name="Yan G."/>
            <person name="Tu Z.J."/>
            <person name="Fang X."/>
            <person name="James A.A."/>
        </authorList>
    </citation>
    <scope>NUCLEOTIDE SEQUENCE [LARGE SCALE GENOMIC DNA]</scope>
    <source>
        <strain evidence="2">Foshan</strain>
    </source>
</reference>
<sequence length="248" mass="28000">MSNCKPVNTAMNVSEKLTNEMCPSTAEEVETMKNVPYREAVGCLMYLAQSTRPDICYAVNVLSRFNSNPGERHWNAVKHLMRYLRGTSQYRLEYHRDENSAIQGQYDDRKSITGYLFTAQGGAISWSSKRQQTVALSTCESEYMALSAAVQEALWWKRLRGLFEDEVKLEIHCDNQSAIAVAKNGGYHPRTKHIDIRHHFIRDALEKGDIAVSYVSTDHQTADGLTKPLPAAKLVPCRQAMGVQKPMV</sequence>
<name>A0ABM1YV28_AEDAL</name>